<dbReference type="Gene3D" id="3.40.50.300">
    <property type="entry name" value="P-loop containing nucleotide triphosphate hydrolases"/>
    <property type="match status" value="1"/>
</dbReference>
<dbReference type="GO" id="GO:0005524">
    <property type="term" value="F:ATP binding"/>
    <property type="evidence" value="ECO:0007669"/>
    <property type="project" value="UniProtKB-KW"/>
</dbReference>
<accession>A0ABU0FJY3</accession>
<dbReference type="InterPro" id="IPR017871">
    <property type="entry name" value="ABC_transporter-like_CS"/>
</dbReference>
<comment type="similarity">
    <text evidence="2">Belongs to the ABC transporter superfamily.</text>
</comment>
<dbReference type="EMBL" id="JAUSVK010000001">
    <property type="protein sequence ID" value="MDQ0394915.1"/>
    <property type="molecule type" value="Genomic_DNA"/>
</dbReference>
<dbReference type="SMART" id="SM00382">
    <property type="entry name" value="AAA"/>
    <property type="match status" value="1"/>
</dbReference>
<evidence type="ECO:0000256" key="3">
    <source>
        <dbReference type="ARBA" id="ARBA00022448"/>
    </source>
</evidence>
<evidence type="ECO:0000256" key="1">
    <source>
        <dbReference type="ARBA" id="ARBA00004417"/>
    </source>
</evidence>
<feature type="domain" description="ABC transporter" evidence="6">
    <location>
        <begin position="4"/>
        <end position="245"/>
    </location>
</feature>
<dbReference type="NCBIfam" id="TIGR01727">
    <property type="entry name" value="oligo_HPY"/>
    <property type="match status" value="1"/>
</dbReference>
<keyword evidence="4" id="KW-0547">Nucleotide-binding</keyword>
<evidence type="ECO:0000256" key="4">
    <source>
        <dbReference type="ARBA" id="ARBA00022741"/>
    </source>
</evidence>
<sequence length="321" mass="33952">MPLLEVEQLSKKFPVGGRRMLHAVDDVSFEVDAGESLGLVGESGSGKSTIARLVSKLVDADSGAIRFEGRDIGPIPPRRFAGDPARRKIGLVFQNAGDALNPAFNAARNIAIGAGTGNVDAARIAAKAAEAGLARELLDRRPHQLSGGQQARVGIARALMSEPSLLILDEPTAALDVSVQAAVLKLIDALRREKDLALIFVSHDLEVIRLMCNRVMVLYLGRVAEYGPVADLLERPAHPYTRALIAASPGKPAGAALQGEPLSPISPPGNACLFHSRCPLAIERCLAERPALRDMPSGRRVACHRAEETTAAAPSSGLRAD</sequence>
<dbReference type="Pfam" id="PF08352">
    <property type="entry name" value="oligo_HPY"/>
    <property type="match status" value="1"/>
</dbReference>
<keyword evidence="8" id="KW-1185">Reference proteome</keyword>
<proteinExistence type="inferred from homology"/>
<keyword evidence="5 7" id="KW-0067">ATP-binding</keyword>
<dbReference type="Pfam" id="PF00005">
    <property type="entry name" value="ABC_tran"/>
    <property type="match status" value="1"/>
</dbReference>
<comment type="subcellular location">
    <subcellularLocation>
        <location evidence="1">Cell inner membrane</location>
        <topology evidence="1">Peripheral membrane protein</topology>
    </subcellularLocation>
</comment>
<dbReference type="InterPro" id="IPR050319">
    <property type="entry name" value="ABC_transp_ATP-bind"/>
</dbReference>
<reference evidence="7 8" key="1">
    <citation type="submission" date="2023-07" db="EMBL/GenBank/DDBJ databases">
        <title>Genomic Encyclopedia of Type Strains, Phase IV (KMG-IV): sequencing the most valuable type-strain genomes for metagenomic binning, comparative biology and taxonomic classification.</title>
        <authorList>
            <person name="Goeker M."/>
        </authorList>
    </citation>
    <scope>NUCLEOTIDE SEQUENCE [LARGE SCALE GENOMIC DNA]</scope>
    <source>
        <strain evidence="7 8">DSM 5896</strain>
    </source>
</reference>
<dbReference type="InterPro" id="IPR003439">
    <property type="entry name" value="ABC_transporter-like_ATP-bd"/>
</dbReference>
<comment type="caution">
    <text evidence="7">The sequence shown here is derived from an EMBL/GenBank/DDBJ whole genome shotgun (WGS) entry which is preliminary data.</text>
</comment>
<evidence type="ECO:0000313" key="8">
    <source>
        <dbReference type="Proteomes" id="UP001237448"/>
    </source>
</evidence>
<evidence type="ECO:0000256" key="2">
    <source>
        <dbReference type="ARBA" id="ARBA00005417"/>
    </source>
</evidence>
<dbReference type="PROSITE" id="PS50893">
    <property type="entry name" value="ABC_TRANSPORTER_2"/>
    <property type="match status" value="1"/>
</dbReference>
<evidence type="ECO:0000259" key="6">
    <source>
        <dbReference type="PROSITE" id="PS50893"/>
    </source>
</evidence>
<dbReference type="PROSITE" id="PS00211">
    <property type="entry name" value="ABC_TRANSPORTER_1"/>
    <property type="match status" value="1"/>
</dbReference>
<evidence type="ECO:0000256" key="5">
    <source>
        <dbReference type="ARBA" id="ARBA00022840"/>
    </source>
</evidence>
<dbReference type="InterPro" id="IPR027417">
    <property type="entry name" value="P-loop_NTPase"/>
</dbReference>
<gene>
    <name evidence="7" type="ORF">J3R73_004707</name>
</gene>
<evidence type="ECO:0000313" key="7">
    <source>
        <dbReference type="EMBL" id="MDQ0394915.1"/>
    </source>
</evidence>
<dbReference type="PANTHER" id="PTHR43776:SF7">
    <property type="entry name" value="D,D-DIPEPTIDE TRANSPORT ATP-BINDING PROTEIN DDPF-RELATED"/>
    <property type="match status" value="1"/>
</dbReference>
<dbReference type="InterPro" id="IPR013563">
    <property type="entry name" value="Oligopep_ABC_C"/>
</dbReference>
<dbReference type="InterPro" id="IPR003593">
    <property type="entry name" value="AAA+_ATPase"/>
</dbReference>
<dbReference type="PANTHER" id="PTHR43776">
    <property type="entry name" value="TRANSPORT ATP-BINDING PROTEIN"/>
    <property type="match status" value="1"/>
</dbReference>
<dbReference type="SUPFAM" id="SSF52540">
    <property type="entry name" value="P-loop containing nucleoside triphosphate hydrolases"/>
    <property type="match status" value="1"/>
</dbReference>
<dbReference type="Proteomes" id="UP001237448">
    <property type="component" value="Unassembled WGS sequence"/>
</dbReference>
<organism evidence="7 8">
    <name type="scientific">Labrys monachus</name>
    <dbReference type="NCBI Taxonomy" id="217067"/>
    <lineage>
        <taxon>Bacteria</taxon>
        <taxon>Pseudomonadati</taxon>
        <taxon>Pseudomonadota</taxon>
        <taxon>Alphaproteobacteria</taxon>
        <taxon>Hyphomicrobiales</taxon>
        <taxon>Xanthobacteraceae</taxon>
        <taxon>Labrys</taxon>
    </lineage>
</organism>
<dbReference type="CDD" id="cd03257">
    <property type="entry name" value="ABC_NikE_OppD_transporters"/>
    <property type="match status" value="1"/>
</dbReference>
<protein>
    <submittedName>
        <fullName evidence="7">Oligopeptide/dipeptide ABC transporter ATP-binding protein</fullName>
    </submittedName>
</protein>
<keyword evidence="3" id="KW-0813">Transport</keyword>
<name>A0ABU0FJY3_9HYPH</name>
<dbReference type="RefSeq" id="WP_307432880.1">
    <property type="nucleotide sequence ID" value="NZ_JAUSVK010000001.1"/>
</dbReference>